<feature type="transmembrane region" description="Helical" evidence="1">
    <location>
        <begin position="59"/>
        <end position="78"/>
    </location>
</feature>
<feature type="transmembrane region" description="Helical" evidence="1">
    <location>
        <begin position="177"/>
        <end position="195"/>
    </location>
</feature>
<dbReference type="PANTHER" id="PTHR22911">
    <property type="entry name" value="ACYL-MALONYL CONDENSING ENZYME-RELATED"/>
    <property type="match status" value="1"/>
</dbReference>
<dbReference type="SUPFAM" id="SSF103481">
    <property type="entry name" value="Multidrug resistance efflux transporter EmrE"/>
    <property type="match status" value="2"/>
</dbReference>
<keyword evidence="1" id="KW-1133">Transmembrane helix</keyword>
<dbReference type="InterPro" id="IPR000620">
    <property type="entry name" value="EamA_dom"/>
</dbReference>
<sequence>MVLLAAMLWGTTGTVQSLAPAGLSPYWVGALRLAVATAFFAVLAGVLRRRGGPRGRLAWPQVLLAGACVAVYNLSFFAGIKISGVALGTALAIGSGPIWAGLLQTVLQRRMPAPVWWAGTLLGVAGGVAMALDGGAGSGSRGGAQALGIALCLLAGLGYSAYTLLNKPLVQHAPAPTVNLAVFGTAAVLSVPVAWGVAGTPALTAGTWATVAYLGLVATGLAYLLFTSALRHISGATGVTLALAEPVTAFVLAVVVVGEPATLLSVGGLVAVLSGLLLVVWAELRVARS</sequence>
<dbReference type="AlphaFoldDB" id="A0A1I2B4I0"/>
<reference evidence="4" key="1">
    <citation type="submission" date="2016-10" db="EMBL/GenBank/DDBJ databases">
        <authorList>
            <person name="Varghese N."/>
            <person name="Submissions S."/>
        </authorList>
    </citation>
    <scope>NUCLEOTIDE SEQUENCE [LARGE SCALE GENOMIC DNA]</scope>
    <source>
        <strain evidence="4">DSM 27981</strain>
    </source>
</reference>
<evidence type="ECO:0000256" key="1">
    <source>
        <dbReference type="SAM" id="Phobius"/>
    </source>
</evidence>
<feature type="domain" description="EamA" evidence="2">
    <location>
        <begin position="147"/>
        <end position="280"/>
    </location>
</feature>
<proteinExistence type="predicted"/>
<dbReference type="Proteomes" id="UP000199119">
    <property type="component" value="Unassembled WGS sequence"/>
</dbReference>
<feature type="transmembrane region" description="Helical" evidence="1">
    <location>
        <begin position="84"/>
        <end position="103"/>
    </location>
</feature>
<protein>
    <submittedName>
        <fullName evidence="3">Drug/metabolite transporter, DME family</fullName>
    </submittedName>
</protein>
<gene>
    <name evidence="3" type="ORF">SAMN04489711_102399</name>
</gene>
<name>A0A1I2B4I0_9BURK</name>
<feature type="domain" description="EamA" evidence="2">
    <location>
        <begin position="1"/>
        <end position="127"/>
    </location>
</feature>
<feature type="transmembrane region" description="Helical" evidence="1">
    <location>
        <begin position="238"/>
        <end position="257"/>
    </location>
</feature>
<feature type="transmembrane region" description="Helical" evidence="1">
    <location>
        <begin position="263"/>
        <end position="284"/>
    </location>
</feature>
<keyword evidence="4" id="KW-1185">Reference proteome</keyword>
<organism evidence="3 4">
    <name type="scientific">Paracidovorax wautersii</name>
    <dbReference type="NCBI Taxonomy" id="1177982"/>
    <lineage>
        <taxon>Bacteria</taxon>
        <taxon>Pseudomonadati</taxon>
        <taxon>Pseudomonadota</taxon>
        <taxon>Betaproteobacteria</taxon>
        <taxon>Burkholderiales</taxon>
        <taxon>Comamonadaceae</taxon>
        <taxon>Paracidovorax</taxon>
    </lineage>
</organism>
<feature type="transmembrane region" description="Helical" evidence="1">
    <location>
        <begin position="27"/>
        <end position="47"/>
    </location>
</feature>
<keyword evidence="1" id="KW-0472">Membrane</keyword>
<evidence type="ECO:0000313" key="3">
    <source>
        <dbReference type="EMBL" id="SFE50808.1"/>
    </source>
</evidence>
<dbReference type="Pfam" id="PF00892">
    <property type="entry name" value="EamA"/>
    <property type="match status" value="2"/>
</dbReference>
<dbReference type="PANTHER" id="PTHR22911:SF79">
    <property type="entry name" value="MOBA-LIKE NTP TRANSFERASE DOMAIN-CONTAINING PROTEIN"/>
    <property type="match status" value="1"/>
</dbReference>
<feature type="transmembrane region" description="Helical" evidence="1">
    <location>
        <begin position="115"/>
        <end position="132"/>
    </location>
</feature>
<dbReference type="STRING" id="1177982.SAMN04489711_102399"/>
<evidence type="ECO:0000259" key="2">
    <source>
        <dbReference type="Pfam" id="PF00892"/>
    </source>
</evidence>
<dbReference type="GO" id="GO:0016020">
    <property type="term" value="C:membrane"/>
    <property type="evidence" value="ECO:0007669"/>
    <property type="project" value="InterPro"/>
</dbReference>
<feature type="transmembrane region" description="Helical" evidence="1">
    <location>
        <begin position="144"/>
        <end position="165"/>
    </location>
</feature>
<dbReference type="EMBL" id="FONX01000002">
    <property type="protein sequence ID" value="SFE50808.1"/>
    <property type="molecule type" value="Genomic_DNA"/>
</dbReference>
<evidence type="ECO:0000313" key="4">
    <source>
        <dbReference type="Proteomes" id="UP000199119"/>
    </source>
</evidence>
<accession>A0A1I2B4I0</accession>
<keyword evidence="1" id="KW-0812">Transmembrane</keyword>
<feature type="transmembrane region" description="Helical" evidence="1">
    <location>
        <begin position="207"/>
        <end position="226"/>
    </location>
</feature>
<dbReference type="InterPro" id="IPR037185">
    <property type="entry name" value="EmrE-like"/>
</dbReference>